<protein>
    <submittedName>
        <fullName evidence="2">Probable DNA metabolism protein</fullName>
    </submittedName>
</protein>
<evidence type="ECO:0000259" key="1">
    <source>
        <dbReference type="Pfam" id="PF13566"/>
    </source>
</evidence>
<dbReference type="InterPro" id="IPR023875">
    <property type="entry name" value="DNA_repair_put"/>
</dbReference>
<dbReference type="NCBIfam" id="TIGR03915">
    <property type="entry name" value="SAM_7_link_chp"/>
    <property type="match status" value="1"/>
</dbReference>
<dbReference type="Pfam" id="PF13566">
    <property type="entry name" value="DUF4130"/>
    <property type="match status" value="1"/>
</dbReference>
<dbReference type="EMBL" id="CYXN01000015">
    <property type="protein sequence ID" value="CUN09168.1"/>
    <property type="molecule type" value="Genomic_DNA"/>
</dbReference>
<name>A0A173U6N1_9FIRM</name>
<dbReference type="OrthoDB" id="5290748at2"/>
<reference evidence="2 3" key="1">
    <citation type="submission" date="2015-09" db="EMBL/GenBank/DDBJ databases">
        <authorList>
            <consortium name="Pathogen Informatics"/>
        </authorList>
    </citation>
    <scope>NUCLEOTIDE SEQUENCE [LARGE SCALE GENOMIC DNA]</scope>
    <source>
        <strain evidence="2 3">2789STDY5834970</strain>
    </source>
</reference>
<evidence type="ECO:0000313" key="2">
    <source>
        <dbReference type="EMBL" id="CUN09168.1"/>
    </source>
</evidence>
<gene>
    <name evidence="2" type="ORF">ERS852582_01881</name>
</gene>
<sequence>MSCQGAVSPKGARKLHDADVVYLYDGSFEGFLCCVYESFAQHELPFAVWTPQRETATLYPVKEIATDPAVARRVFASFGKKLGAETEYLVSRDFLSGQEDKELLLLRFLHLAFALGPGTVKREGHPVVAPLYAMKKSLDWEVDKFQGFVRFEEHDGMLGAVIHPKNYILPLLRPHFCGRFPEEDFMIYDAVHQAVLLHEGRSTRLLELAAPLELPPPSAREQQFQALWTQFYKTLEIKARHNEKGRMTHCPKRFWADMVEMKEKLQ</sequence>
<dbReference type="AlphaFoldDB" id="A0A173U6N1"/>
<evidence type="ECO:0000313" key="3">
    <source>
        <dbReference type="Proteomes" id="UP000095649"/>
    </source>
</evidence>
<organism evidence="2 3">
    <name type="scientific">Faecalibacterium prausnitzii</name>
    <dbReference type="NCBI Taxonomy" id="853"/>
    <lineage>
        <taxon>Bacteria</taxon>
        <taxon>Bacillati</taxon>
        <taxon>Bacillota</taxon>
        <taxon>Clostridia</taxon>
        <taxon>Eubacteriales</taxon>
        <taxon>Oscillospiraceae</taxon>
        <taxon>Faecalibacterium</taxon>
    </lineage>
</organism>
<feature type="domain" description="DUF4130" evidence="1">
    <location>
        <begin position="100"/>
        <end position="260"/>
    </location>
</feature>
<dbReference type="InterPro" id="IPR025404">
    <property type="entry name" value="DUF4130"/>
</dbReference>
<proteinExistence type="predicted"/>
<dbReference type="Proteomes" id="UP000095649">
    <property type="component" value="Unassembled WGS sequence"/>
</dbReference>
<dbReference type="RefSeq" id="WP_055186309.1">
    <property type="nucleotide sequence ID" value="NZ_CYXN01000015.1"/>
</dbReference>
<accession>A0A173U6N1</accession>